<organism evidence="1 2">
    <name type="scientific">Colletotrichum kahawae</name>
    <name type="common">Coffee berry disease fungus</name>
    <dbReference type="NCBI Taxonomy" id="34407"/>
    <lineage>
        <taxon>Eukaryota</taxon>
        <taxon>Fungi</taxon>
        <taxon>Dikarya</taxon>
        <taxon>Ascomycota</taxon>
        <taxon>Pezizomycotina</taxon>
        <taxon>Sordariomycetes</taxon>
        <taxon>Hypocreomycetidae</taxon>
        <taxon>Glomerellales</taxon>
        <taxon>Glomerellaceae</taxon>
        <taxon>Colletotrichum</taxon>
        <taxon>Colletotrichum gloeosporioides species complex</taxon>
    </lineage>
</organism>
<name>A0AAD9YWT3_COLKA</name>
<dbReference type="EMBL" id="VYYT01000001">
    <property type="protein sequence ID" value="KAK2780079.1"/>
    <property type="molecule type" value="Genomic_DNA"/>
</dbReference>
<gene>
    <name evidence="1" type="ORF">CKAH01_00023</name>
</gene>
<evidence type="ECO:0000313" key="2">
    <source>
        <dbReference type="Proteomes" id="UP001281614"/>
    </source>
</evidence>
<dbReference type="AlphaFoldDB" id="A0AAD9YWT3"/>
<proteinExistence type="predicted"/>
<keyword evidence="2" id="KW-1185">Reference proteome</keyword>
<protein>
    <submittedName>
        <fullName evidence="1">Uncharacterized protein</fullName>
    </submittedName>
</protein>
<evidence type="ECO:0000313" key="1">
    <source>
        <dbReference type="EMBL" id="KAK2780079.1"/>
    </source>
</evidence>
<reference evidence="1" key="1">
    <citation type="submission" date="2023-02" db="EMBL/GenBank/DDBJ databases">
        <title>Colletotrichum kahawae CIFC_Que2 genome sequencing and assembly.</title>
        <authorList>
            <person name="Baroncelli R."/>
        </authorList>
    </citation>
    <scope>NUCLEOTIDE SEQUENCE</scope>
    <source>
        <strain evidence="1">CIFC_Que2</strain>
    </source>
</reference>
<dbReference type="Proteomes" id="UP001281614">
    <property type="component" value="Unassembled WGS sequence"/>
</dbReference>
<comment type="caution">
    <text evidence="1">The sequence shown here is derived from an EMBL/GenBank/DDBJ whole genome shotgun (WGS) entry which is preliminary data.</text>
</comment>
<sequence>MVGTVKPRRAHTPARDGLSRLTAAICSAGVFPHAITSSSSAQPASNLSFHFRHHLLRIEARPGWRPARMYARSDIGSEET</sequence>
<accession>A0AAD9YWT3</accession>